<reference evidence="1 2" key="1">
    <citation type="submission" date="2019-09" db="EMBL/GenBank/DDBJ databases">
        <authorList>
            <person name="Ou C."/>
        </authorList>
    </citation>
    <scope>NUCLEOTIDE SEQUENCE [LARGE SCALE GENOMIC DNA]</scope>
    <source>
        <strain evidence="1">S2</strain>
        <tissue evidence="1">Leaf</tissue>
    </source>
</reference>
<name>A0A5N5FLN0_9ROSA</name>
<organism evidence="1 2">
    <name type="scientific">Pyrus ussuriensis x Pyrus communis</name>
    <dbReference type="NCBI Taxonomy" id="2448454"/>
    <lineage>
        <taxon>Eukaryota</taxon>
        <taxon>Viridiplantae</taxon>
        <taxon>Streptophyta</taxon>
        <taxon>Embryophyta</taxon>
        <taxon>Tracheophyta</taxon>
        <taxon>Spermatophyta</taxon>
        <taxon>Magnoliopsida</taxon>
        <taxon>eudicotyledons</taxon>
        <taxon>Gunneridae</taxon>
        <taxon>Pentapetalae</taxon>
        <taxon>rosids</taxon>
        <taxon>fabids</taxon>
        <taxon>Rosales</taxon>
        <taxon>Rosaceae</taxon>
        <taxon>Amygdaloideae</taxon>
        <taxon>Maleae</taxon>
        <taxon>Pyrus</taxon>
    </lineage>
</organism>
<comment type="caution">
    <text evidence="1">The sequence shown here is derived from an EMBL/GenBank/DDBJ whole genome shotgun (WGS) entry which is preliminary data.</text>
</comment>
<evidence type="ECO:0008006" key="3">
    <source>
        <dbReference type="Google" id="ProtNLM"/>
    </source>
</evidence>
<evidence type="ECO:0000313" key="1">
    <source>
        <dbReference type="EMBL" id="KAB2604065.1"/>
    </source>
</evidence>
<keyword evidence="2" id="KW-1185">Reference proteome</keyword>
<sequence>MNFAQGEQEPFQKASERFEKILYKCPDHGVTDSMPVYCFYERLKLPEKRMVDSACGGTLMNKTRQEAFDLFDSLAMTSGGGTKELQGQVWMM</sequence>
<accession>A0A5N5FLN0</accession>
<dbReference type="AlphaFoldDB" id="A0A5N5FLN0"/>
<gene>
    <name evidence="1" type="ORF">D8674_039015</name>
</gene>
<dbReference type="Proteomes" id="UP000327157">
    <property type="component" value="Unassembled WGS sequence"/>
</dbReference>
<dbReference type="OrthoDB" id="1305902at2759"/>
<evidence type="ECO:0000313" key="2">
    <source>
        <dbReference type="Proteomes" id="UP000327157"/>
    </source>
</evidence>
<protein>
    <recommendedName>
        <fullName evidence="3">Retrotransposon gag domain-containing protein</fullName>
    </recommendedName>
</protein>
<dbReference type="EMBL" id="SMOL01000649">
    <property type="protein sequence ID" value="KAB2604065.1"/>
    <property type="molecule type" value="Genomic_DNA"/>
</dbReference>
<proteinExistence type="predicted"/>
<reference evidence="1 2" key="2">
    <citation type="submission" date="2019-11" db="EMBL/GenBank/DDBJ databases">
        <title>A de novo genome assembly of a pear dwarfing rootstock.</title>
        <authorList>
            <person name="Wang F."/>
            <person name="Wang J."/>
            <person name="Li S."/>
            <person name="Zhang Y."/>
            <person name="Fang M."/>
            <person name="Ma L."/>
            <person name="Zhao Y."/>
            <person name="Jiang S."/>
        </authorList>
    </citation>
    <scope>NUCLEOTIDE SEQUENCE [LARGE SCALE GENOMIC DNA]</scope>
    <source>
        <strain evidence="1">S2</strain>
        <tissue evidence="1">Leaf</tissue>
    </source>
</reference>